<dbReference type="Pfam" id="PF08378">
    <property type="entry name" value="NERD"/>
    <property type="match status" value="1"/>
</dbReference>
<dbReference type="RefSeq" id="WP_174937264.1">
    <property type="nucleotide sequence ID" value="NZ_CABVPY010000002.1"/>
</dbReference>
<dbReference type="AlphaFoldDB" id="A0A6P2HFB2"/>
<dbReference type="EMBL" id="CABVPY010000002">
    <property type="protein sequence ID" value="VWB15273.1"/>
    <property type="molecule type" value="Genomic_DNA"/>
</dbReference>
<accession>A0A6P2HFB2</accession>
<dbReference type="InterPro" id="IPR027417">
    <property type="entry name" value="P-loop_NTPase"/>
</dbReference>
<feature type="domain" description="NERD" evidence="1">
    <location>
        <begin position="23"/>
        <end position="130"/>
    </location>
</feature>
<proteinExistence type="predicted"/>
<protein>
    <recommendedName>
        <fullName evidence="1">NERD domain-containing protein</fullName>
    </recommendedName>
</protein>
<dbReference type="InterPro" id="IPR011528">
    <property type="entry name" value="NERD"/>
</dbReference>
<sequence>MNENSTNTEIYAGGKIEHASERKFIASALSWLCDQGLHAVVLANIEIDGRQIDCIVATNNFVSVVEIKASQLPLRGDLNGAWARLSASGEWTDYTNAYQQAVGAKNRVRDAMQAIKPVGSFYPDGLVVFTSPLPEGSEVTPGNFKARVTTIDEFPKQLRLTGTSPWTVADWRAFARKFELTAVTLAEVTGSAETQETSELLRRYRDAMVSEYGPAGRQWLPETESQRDGLLEAVVANAGCYIHGPSGCGKSLMAKWLVSKLAAQGHPVFFLAAKNFAGSWADSLRREVGLLVDDLPGNLYRAVARSDHPVFLVIDGINEFGTLMTEAIRGVRALARRMGALLIVTGQDTRPVELNGLRSIEVVRPTLDLKQRIAMSSGGRLSPVALDVLRGLGSGIEARLVGQIGTDLTADATRLLLIDQYIRKRLGQDARAGLFGLRRLAGMLYERVAFSVAEASFDELMHAEGLSFAQCDALFTAGILIRRAGRVSFSHEMLLNACVAWSVARRAGEDATGLGERLSLPLLDPFAGDIVAAIDDSVVCHGVLSAATSSSLLVDAAKGYFGPIAASVAMALLNETTEACVAEIRGACLRLWKDEEIVQIGWEAGCRRDWTSAERARLRAIGRRAVLGPGIEIFFRLCAEMDNRLASDLRRWIEFARQEKYPLRSQSFSLVYYGFGESIGFTQVAGSTQRGFDPISKEEIAYQPRLEELTSGQLHFFLQGRRHFFDREDECLVEHLIYLFRERFRWEPYHVQLVMLDSVGYARVASQEIKDRLVEAISVIEVSPGNWGISSSIVDALKVLGALDEGAEGSRAEIRAEIASALVDEGRSVDGDLALALCAKMFDHPYDFIYAEEIDDLDEAMRRRLYRLAIQAPSVRRSMNLNWLVEQLASLGDPMDVALLQPLTGLPSRINPFPQEEWGAFAATTRVLGRHHGELEPVEAATVEERCLVEIRSLIYSAESGRDAGEAAVRHAWRRLDELRPQLVVGCLSEIQRALHERPYRRDGVESYPPMDLVAVYTDECLAVARRFIDDGALAEFYHQVPDHERGVSFAFDVVGRYGDRSDLERLRARSRAHRFARHALAALRRLDGAENAGGHV</sequence>
<organism evidence="2 3">
    <name type="scientific">Burkholderia lata (strain ATCC 17760 / DSM 23089 / LMG 22485 / NCIMB 9086 / R18194 / 383)</name>
    <dbReference type="NCBI Taxonomy" id="482957"/>
    <lineage>
        <taxon>Bacteria</taxon>
        <taxon>Pseudomonadati</taxon>
        <taxon>Pseudomonadota</taxon>
        <taxon>Betaproteobacteria</taxon>
        <taxon>Burkholderiales</taxon>
        <taxon>Burkholderiaceae</taxon>
        <taxon>Burkholderia</taxon>
        <taxon>Burkholderia cepacia complex</taxon>
    </lineage>
</organism>
<reference evidence="2 3" key="1">
    <citation type="submission" date="2019-09" db="EMBL/GenBank/DDBJ databases">
        <authorList>
            <person name="Depoorter E."/>
        </authorList>
    </citation>
    <scope>NUCLEOTIDE SEQUENCE [LARGE SCALE GENOMIC DNA]</scope>
    <source>
        <strain evidence="2">LMG 6863</strain>
    </source>
</reference>
<evidence type="ECO:0000313" key="2">
    <source>
        <dbReference type="EMBL" id="VWB15273.1"/>
    </source>
</evidence>
<evidence type="ECO:0000313" key="3">
    <source>
        <dbReference type="Proteomes" id="UP000494170"/>
    </source>
</evidence>
<dbReference type="Proteomes" id="UP000494170">
    <property type="component" value="Unassembled WGS sequence"/>
</dbReference>
<evidence type="ECO:0000259" key="1">
    <source>
        <dbReference type="Pfam" id="PF08378"/>
    </source>
</evidence>
<dbReference type="Gene3D" id="3.40.50.300">
    <property type="entry name" value="P-loop containing nucleotide triphosphate hydrolases"/>
    <property type="match status" value="1"/>
</dbReference>
<name>A0A6P2HFB2_BURL3</name>
<gene>
    <name evidence="2" type="ORF">BLA6863_00556</name>
</gene>
<dbReference type="SUPFAM" id="SSF52540">
    <property type="entry name" value="P-loop containing nucleoside triphosphate hydrolases"/>
    <property type="match status" value="1"/>
</dbReference>